<keyword evidence="2" id="KW-0808">Transferase</keyword>
<protein>
    <submittedName>
        <fullName evidence="2">Glycosyl transferase family 2</fullName>
    </submittedName>
</protein>
<dbReference type="EMBL" id="CAADFU010000027">
    <property type="protein sequence ID" value="VFK43554.1"/>
    <property type="molecule type" value="Genomic_DNA"/>
</dbReference>
<name>A0A450YB93_9GAMM</name>
<dbReference type="GO" id="GO:0016740">
    <property type="term" value="F:transferase activity"/>
    <property type="evidence" value="ECO:0007669"/>
    <property type="project" value="UniProtKB-KW"/>
</dbReference>
<dbReference type="SUPFAM" id="SSF53448">
    <property type="entry name" value="Nucleotide-diphospho-sugar transferases"/>
    <property type="match status" value="1"/>
</dbReference>
<dbReference type="CDD" id="cd00761">
    <property type="entry name" value="Glyco_tranf_GTA_type"/>
    <property type="match status" value="1"/>
</dbReference>
<evidence type="ECO:0000313" key="4">
    <source>
        <dbReference type="EMBL" id="VFK79934.1"/>
    </source>
</evidence>
<dbReference type="AlphaFoldDB" id="A0A450YB93"/>
<accession>A0A450YB93</accession>
<feature type="region of interest" description="Disordered" evidence="1">
    <location>
        <begin position="183"/>
        <end position="212"/>
    </location>
</feature>
<feature type="compositionally biased region" description="Low complexity" evidence="1">
    <location>
        <begin position="183"/>
        <end position="195"/>
    </location>
</feature>
<gene>
    <name evidence="4" type="ORF">BECKSD772D_GA0070982_10754</name>
    <name evidence="3" type="ORF">BECKSD772E_GA0070983_10277</name>
    <name evidence="2" type="ORF">BECKSD772F_GA0070984_10287</name>
</gene>
<dbReference type="Gene3D" id="3.90.550.10">
    <property type="entry name" value="Spore Coat Polysaccharide Biosynthesis Protein SpsA, Chain A"/>
    <property type="match status" value="1"/>
</dbReference>
<proteinExistence type="predicted"/>
<dbReference type="EMBL" id="CAADFR010000028">
    <property type="protein sequence ID" value="VFK38807.1"/>
    <property type="molecule type" value="Genomic_DNA"/>
</dbReference>
<reference evidence="2" key="1">
    <citation type="submission" date="2019-02" db="EMBL/GenBank/DDBJ databases">
        <authorList>
            <person name="Gruber-Vodicka R. H."/>
            <person name="Seah K. B. B."/>
        </authorList>
    </citation>
    <scope>NUCLEOTIDE SEQUENCE</scope>
    <source>
        <strain evidence="4">BECK_S127</strain>
        <strain evidence="3">BECK_S1320</strain>
        <strain evidence="2">BECK_S1321</strain>
    </source>
</reference>
<sequence>MNEYLRGHQLFPSRITTPARPDLGIVVVIPCYDEPTIEPLLDCLWRCARPACAVEVIVVVNATRADAPPAHARNLRVLFSARRWIGARIAAGKDDRLRFHMLHFPELPPRHAGVGLARRIGMDEAVARFAAIRNPEGIIACLDADCCCDPNYLIALDTHFRAHPKTPGCSIYFEHPLDWAGPDPSSPSDVSEPGVLSPGGRTVSAFEPPENSTPATRAAIRAAIAGYELHLRYYVQGLRRAGSPYAFHTVGSCMAVRTRVYEKQGGMNRRKAGEDFYFLQKIIALGGFTELRHTRVLPSPRISRRAPFGTGQAIAASLGEKDAPYTYAPQVFRDLRGVLSWMEAFHHGEESGARPEAAGLPGYVSAFLDAQGFWDRIAEIRRNAASPQSFRKRFHRWFNALSTLKFIHFATAHRYPKVPVERAARVFLEWSGKRVGAKREGAGRHLHGREALLRQYRRMDRGEDEREIHRPE</sequence>
<dbReference type="EMBL" id="CAADHB010000075">
    <property type="protein sequence ID" value="VFK79934.1"/>
    <property type="molecule type" value="Genomic_DNA"/>
</dbReference>
<evidence type="ECO:0000256" key="1">
    <source>
        <dbReference type="SAM" id="MobiDB-lite"/>
    </source>
</evidence>
<organism evidence="2">
    <name type="scientific">Candidatus Kentrum sp. SD</name>
    <dbReference type="NCBI Taxonomy" id="2126332"/>
    <lineage>
        <taxon>Bacteria</taxon>
        <taxon>Pseudomonadati</taxon>
        <taxon>Pseudomonadota</taxon>
        <taxon>Gammaproteobacteria</taxon>
        <taxon>Candidatus Kentrum</taxon>
    </lineage>
</organism>
<dbReference type="InterPro" id="IPR029044">
    <property type="entry name" value="Nucleotide-diphossugar_trans"/>
</dbReference>
<evidence type="ECO:0000313" key="3">
    <source>
        <dbReference type="EMBL" id="VFK43554.1"/>
    </source>
</evidence>
<evidence type="ECO:0000313" key="2">
    <source>
        <dbReference type="EMBL" id="VFK38807.1"/>
    </source>
</evidence>